<feature type="compositionally biased region" description="Basic residues" evidence="5">
    <location>
        <begin position="35"/>
        <end position="44"/>
    </location>
</feature>
<evidence type="ECO:0000256" key="3">
    <source>
        <dbReference type="PROSITE-ProRule" id="PRU00339"/>
    </source>
</evidence>
<dbReference type="EMBL" id="CAXAMM010033392">
    <property type="protein sequence ID" value="CAK9071299.1"/>
    <property type="molecule type" value="Genomic_DNA"/>
</dbReference>
<dbReference type="SUPFAM" id="SSF48452">
    <property type="entry name" value="TPR-like"/>
    <property type="match status" value="1"/>
</dbReference>
<gene>
    <name evidence="6" type="ORF">SCF082_LOCUS35316</name>
</gene>
<dbReference type="PROSITE" id="PS50005">
    <property type="entry name" value="TPR"/>
    <property type="match status" value="1"/>
</dbReference>
<dbReference type="Gene3D" id="1.25.40.10">
    <property type="entry name" value="Tetratricopeptide repeat domain"/>
    <property type="match status" value="2"/>
</dbReference>
<keyword evidence="1" id="KW-0677">Repeat</keyword>
<dbReference type="InterPro" id="IPR051685">
    <property type="entry name" value="Ycf3/AcsC/BcsC/TPR_MFPF"/>
</dbReference>
<dbReference type="PANTHER" id="PTHR44943">
    <property type="entry name" value="CELLULOSE SYNTHASE OPERON PROTEIN C"/>
    <property type="match status" value="1"/>
</dbReference>
<evidence type="ECO:0000313" key="6">
    <source>
        <dbReference type="EMBL" id="CAK9071299.1"/>
    </source>
</evidence>
<feature type="coiled-coil region" evidence="4">
    <location>
        <begin position="382"/>
        <end position="409"/>
    </location>
</feature>
<dbReference type="PANTHER" id="PTHR44943:SF8">
    <property type="entry name" value="TPR REPEAT-CONTAINING PROTEIN MJ0263"/>
    <property type="match status" value="1"/>
</dbReference>
<organism evidence="6 7">
    <name type="scientific">Durusdinium trenchii</name>
    <dbReference type="NCBI Taxonomy" id="1381693"/>
    <lineage>
        <taxon>Eukaryota</taxon>
        <taxon>Sar</taxon>
        <taxon>Alveolata</taxon>
        <taxon>Dinophyceae</taxon>
        <taxon>Suessiales</taxon>
        <taxon>Symbiodiniaceae</taxon>
        <taxon>Durusdinium</taxon>
    </lineage>
</organism>
<evidence type="ECO:0000256" key="1">
    <source>
        <dbReference type="ARBA" id="ARBA00022737"/>
    </source>
</evidence>
<feature type="repeat" description="TPR" evidence="3">
    <location>
        <begin position="369"/>
        <end position="402"/>
    </location>
</feature>
<keyword evidence="4" id="KW-0175">Coiled coil</keyword>
<dbReference type="GO" id="GO:0016757">
    <property type="term" value="F:glycosyltransferase activity"/>
    <property type="evidence" value="ECO:0007669"/>
    <property type="project" value="UniProtKB-KW"/>
</dbReference>
<protein>
    <submittedName>
        <fullName evidence="6">UDP-N-acetylglucosamine--peptide N-acetylglucosaminyltransferase 110 kDa subunit</fullName>
    </submittedName>
</protein>
<dbReference type="SUPFAM" id="SSF53335">
    <property type="entry name" value="S-adenosyl-L-methionine-dependent methyltransferases"/>
    <property type="match status" value="1"/>
</dbReference>
<dbReference type="InterPro" id="IPR029063">
    <property type="entry name" value="SAM-dependent_MTases_sf"/>
</dbReference>
<keyword evidence="6" id="KW-0328">Glycosyltransferase</keyword>
<dbReference type="SMART" id="SM00028">
    <property type="entry name" value="TPR"/>
    <property type="match status" value="6"/>
</dbReference>
<evidence type="ECO:0000256" key="2">
    <source>
        <dbReference type="ARBA" id="ARBA00022803"/>
    </source>
</evidence>
<feature type="compositionally biased region" description="Gly residues" evidence="5">
    <location>
        <begin position="1"/>
        <end position="15"/>
    </location>
</feature>
<keyword evidence="2 3" id="KW-0802">TPR repeat</keyword>
<keyword evidence="6" id="KW-0808">Transferase</keyword>
<accession>A0ABP0P8A0</accession>
<evidence type="ECO:0000313" key="7">
    <source>
        <dbReference type="Proteomes" id="UP001642464"/>
    </source>
</evidence>
<dbReference type="Gene3D" id="3.40.50.150">
    <property type="entry name" value="Vaccinia Virus protein VP39"/>
    <property type="match status" value="1"/>
</dbReference>
<dbReference type="InterPro" id="IPR011990">
    <property type="entry name" value="TPR-like_helical_dom_sf"/>
</dbReference>
<dbReference type="InterPro" id="IPR019734">
    <property type="entry name" value="TPR_rpt"/>
</dbReference>
<feature type="region of interest" description="Disordered" evidence="5">
    <location>
        <begin position="1"/>
        <end position="44"/>
    </location>
</feature>
<sequence length="674" mass="75137">MGCGASAGGAGGAGGKYTTARSSTSLSPEEPKGSPKGKAKAKAKVKAKAKKKAFEAKDVEWHLKNCQDNQFELVKTLREAYPFDESKKKTVHKREQVRSGGMDDLLKADNWGKVEINDIGPTRLLCDVCGVLMVDLYTHPENPFYVCRNCQRAGRKLELCVSCYKNRKHEKAHRRFASLRRSTWLMSHGKRLMSMMGFFGFYYCAAEEQKDVKSKTSSPRSLQRLFKQALKFSDQGHNDQALLVYQTITQSYPECPEAWLNLGICHAAEGSDENLQLALQGFDQALHLDDTYHDAHYNKALVLDDLGLTSEALESFKSAEDSALGAGARRAAAAYAEAAGFVWAAEGYAEEALEAYERAIQLEGGDGGLDARVNRGEVLCDLGRFREALQSHQEALELLERNELGAEMQGLRCGILYNVASTYAAMGDEVSCMKSLEAAMEVDHMQVMAILFNFKGGGSLLSERRMQEEAFLKKLEDTADELVQVLRALRALEEDPRWIWARLMESASSKGTAYGTTWTESWFSFAEKAQLAVSERDGERKMVVLGSSLGWQCFLGLLHLNYTSCVGYEILPSQVEEAQHLAQSWSLNITFHCQDALEANLEDAELVWLNSYAWPSEVKQLLSEKLAELPRGARVVSYEAFPEAAPSGAWRLEAQEPLETSWDSELLAYVYQRQ</sequence>
<reference evidence="6 7" key="1">
    <citation type="submission" date="2024-02" db="EMBL/GenBank/DDBJ databases">
        <authorList>
            <person name="Chen Y."/>
            <person name="Shah S."/>
            <person name="Dougan E. K."/>
            <person name="Thang M."/>
            <person name="Chan C."/>
        </authorList>
    </citation>
    <scope>NUCLEOTIDE SEQUENCE [LARGE SCALE GENOMIC DNA]</scope>
</reference>
<evidence type="ECO:0000256" key="5">
    <source>
        <dbReference type="SAM" id="MobiDB-lite"/>
    </source>
</evidence>
<dbReference type="Proteomes" id="UP001642464">
    <property type="component" value="Unassembled WGS sequence"/>
</dbReference>
<keyword evidence="7" id="KW-1185">Reference proteome</keyword>
<dbReference type="Pfam" id="PF13432">
    <property type="entry name" value="TPR_16"/>
    <property type="match status" value="1"/>
</dbReference>
<name>A0ABP0P8A0_9DINO</name>
<evidence type="ECO:0000256" key="4">
    <source>
        <dbReference type="SAM" id="Coils"/>
    </source>
</evidence>
<proteinExistence type="predicted"/>
<comment type="caution">
    <text evidence="6">The sequence shown here is derived from an EMBL/GenBank/DDBJ whole genome shotgun (WGS) entry which is preliminary data.</text>
</comment>